<reference evidence="2 3" key="1">
    <citation type="journal article" date="2018" name="Sci. Rep.">
        <title>Genomic signatures of local adaptation to the degree of environmental predictability in rotifers.</title>
        <authorList>
            <person name="Franch-Gras L."/>
            <person name="Hahn C."/>
            <person name="Garcia-Roger E.M."/>
            <person name="Carmona M.J."/>
            <person name="Serra M."/>
            <person name="Gomez A."/>
        </authorList>
    </citation>
    <scope>NUCLEOTIDE SEQUENCE [LARGE SCALE GENOMIC DNA]</scope>
    <source>
        <strain evidence="2">HYR1</strain>
    </source>
</reference>
<dbReference type="Proteomes" id="UP000276133">
    <property type="component" value="Unassembled WGS sequence"/>
</dbReference>
<keyword evidence="3" id="KW-1185">Reference proteome</keyword>
<evidence type="ECO:0000313" key="2">
    <source>
        <dbReference type="EMBL" id="RNA28237.1"/>
    </source>
</evidence>
<organism evidence="2 3">
    <name type="scientific">Brachionus plicatilis</name>
    <name type="common">Marine rotifer</name>
    <name type="synonym">Brachionus muelleri</name>
    <dbReference type="NCBI Taxonomy" id="10195"/>
    <lineage>
        <taxon>Eukaryota</taxon>
        <taxon>Metazoa</taxon>
        <taxon>Spiralia</taxon>
        <taxon>Gnathifera</taxon>
        <taxon>Rotifera</taxon>
        <taxon>Eurotatoria</taxon>
        <taxon>Monogononta</taxon>
        <taxon>Pseudotrocha</taxon>
        <taxon>Ploima</taxon>
        <taxon>Brachionidae</taxon>
        <taxon>Brachionus</taxon>
    </lineage>
</organism>
<keyword evidence="1" id="KW-1133">Transmembrane helix</keyword>
<accession>A0A3M7RY40</accession>
<protein>
    <submittedName>
        <fullName evidence="2">Uncharacterized protein</fullName>
    </submittedName>
</protein>
<keyword evidence="1" id="KW-0472">Membrane</keyword>
<gene>
    <name evidence="2" type="ORF">BpHYR1_000018</name>
</gene>
<evidence type="ECO:0000256" key="1">
    <source>
        <dbReference type="SAM" id="Phobius"/>
    </source>
</evidence>
<proteinExistence type="predicted"/>
<comment type="caution">
    <text evidence="2">The sequence shown here is derived from an EMBL/GenBank/DDBJ whole genome shotgun (WGS) entry which is preliminary data.</text>
</comment>
<dbReference type="AlphaFoldDB" id="A0A3M7RY40"/>
<keyword evidence="1" id="KW-0812">Transmembrane</keyword>
<evidence type="ECO:0000313" key="3">
    <source>
        <dbReference type="Proteomes" id="UP000276133"/>
    </source>
</evidence>
<name>A0A3M7RY40_BRAPC</name>
<dbReference type="EMBL" id="REGN01002414">
    <property type="protein sequence ID" value="RNA28237.1"/>
    <property type="molecule type" value="Genomic_DNA"/>
</dbReference>
<feature type="transmembrane region" description="Helical" evidence="1">
    <location>
        <begin position="15"/>
        <end position="34"/>
    </location>
</feature>
<sequence length="85" mass="9621">MYSLVFSCTVVDVKSLFGLIFNISSHLMSFLFEWSPKYWTKLNKIEIFIGVGRRPTLAGLRSDLNGQFAGQYKRPILAVNLTAGF</sequence>